<name>A0A8R1ESG7_CAEJA</name>
<protein>
    <submittedName>
        <fullName evidence="1">Uncharacterized protein</fullName>
    </submittedName>
</protein>
<dbReference type="EnsemblMetazoa" id="CJA42559.1">
    <property type="protein sequence ID" value="CJA42559.1"/>
    <property type="gene ID" value="WBGene00218407"/>
</dbReference>
<keyword evidence="2" id="KW-1185">Reference proteome</keyword>
<organism evidence="1 2">
    <name type="scientific">Caenorhabditis japonica</name>
    <dbReference type="NCBI Taxonomy" id="281687"/>
    <lineage>
        <taxon>Eukaryota</taxon>
        <taxon>Metazoa</taxon>
        <taxon>Ecdysozoa</taxon>
        <taxon>Nematoda</taxon>
        <taxon>Chromadorea</taxon>
        <taxon>Rhabditida</taxon>
        <taxon>Rhabditina</taxon>
        <taxon>Rhabditomorpha</taxon>
        <taxon>Rhabditoidea</taxon>
        <taxon>Rhabditidae</taxon>
        <taxon>Peloderinae</taxon>
        <taxon>Caenorhabditis</taxon>
    </lineage>
</organism>
<dbReference type="AlphaFoldDB" id="A0A8R1ESG7"/>
<sequence>MKFCSRHSSKNETSEWMMRVFRLISERATQLREDSEKQKQIDESLRAMCKQILATGTKYAKQLVDQLLESPSFIESNFLCGHFQHIECSTNVDRTCTCNGVADSHVVPREKPDAQTKRNIFEHWDTKLNCRVFPKDS</sequence>
<reference evidence="2" key="1">
    <citation type="submission" date="2010-08" db="EMBL/GenBank/DDBJ databases">
        <authorList>
            <consortium name="Caenorhabditis japonica Sequencing Consortium"/>
            <person name="Wilson R.K."/>
        </authorList>
    </citation>
    <scope>NUCLEOTIDE SEQUENCE [LARGE SCALE GENOMIC DNA]</scope>
    <source>
        <strain evidence="2">DF5081</strain>
    </source>
</reference>
<evidence type="ECO:0000313" key="1">
    <source>
        <dbReference type="EnsemblMetazoa" id="CJA42559.1"/>
    </source>
</evidence>
<accession>A0A8R1ESG7</accession>
<proteinExistence type="predicted"/>
<reference evidence="1" key="2">
    <citation type="submission" date="2022-06" db="UniProtKB">
        <authorList>
            <consortium name="EnsemblMetazoa"/>
        </authorList>
    </citation>
    <scope>IDENTIFICATION</scope>
    <source>
        <strain evidence="1">DF5081</strain>
    </source>
</reference>
<evidence type="ECO:0000313" key="2">
    <source>
        <dbReference type="Proteomes" id="UP000005237"/>
    </source>
</evidence>
<dbReference type="Proteomes" id="UP000005237">
    <property type="component" value="Unassembled WGS sequence"/>
</dbReference>